<comment type="caution">
    <text evidence="11">The sequence shown here is derived from an EMBL/GenBank/DDBJ whole genome shotgun (WGS) entry which is preliminary data.</text>
</comment>
<organism evidence="11 12">
    <name type="scientific">Candidatus Choladousia intestinavium</name>
    <dbReference type="NCBI Taxonomy" id="2840727"/>
    <lineage>
        <taxon>Bacteria</taxon>
        <taxon>Bacillati</taxon>
        <taxon>Bacillota</taxon>
        <taxon>Clostridia</taxon>
        <taxon>Lachnospirales</taxon>
        <taxon>Lachnospiraceae</taxon>
        <taxon>Lachnospiraceae incertae sedis</taxon>
        <taxon>Candidatus Choladousia</taxon>
    </lineage>
</organism>
<keyword evidence="2" id="KW-1003">Cell membrane</keyword>
<evidence type="ECO:0000256" key="7">
    <source>
        <dbReference type="ARBA" id="ARBA00023136"/>
    </source>
</evidence>
<name>A0A9D1D8M3_9FIRM</name>
<keyword evidence="6 9" id="KW-1133">Transmembrane helix</keyword>
<keyword evidence="7 9" id="KW-0472">Membrane</keyword>
<keyword evidence="3" id="KW-0808">Transferase</keyword>
<evidence type="ECO:0000256" key="3">
    <source>
        <dbReference type="ARBA" id="ARBA00022679"/>
    </source>
</evidence>
<dbReference type="CDD" id="cd09154">
    <property type="entry name" value="PLDc_SMU_988_like_1"/>
    <property type="match status" value="1"/>
</dbReference>
<dbReference type="CDD" id="cd09160">
    <property type="entry name" value="PLDc_SMU_988_like_2"/>
    <property type="match status" value="1"/>
</dbReference>
<dbReference type="PANTHER" id="PTHR21248:SF22">
    <property type="entry name" value="PHOSPHOLIPASE D"/>
    <property type="match status" value="1"/>
</dbReference>
<keyword evidence="5" id="KW-0677">Repeat</keyword>
<evidence type="ECO:0000256" key="2">
    <source>
        <dbReference type="ARBA" id="ARBA00022475"/>
    </source>
</evidence>
<evidence type="ECO:0000256" key="5">
    <source>
        <dbReference type="ARBA" id="ARBA00022737"/>
    </source>
</evidence>
<keyword evidence="4 9" id="KW-0812">Transmembrane</keyword>
<sequence length="528" mass="60235">MNYQLHEISRKSLKKGKNGILKIIFGRTGILLICLLLQCLLLFVGLQILAQYVHWFFGGYLIFGFLIFTLIINRTDNPGFQLSWTALVLLLPVFGGLLYLYVEVQPGTKYMKACLKEIDEKTKGSTPQDKKVLEELAAKEGRVAQLAGYIRKVADYPVYKNTKVTYFPSGEEKFAALVRELSRAKKYIFLEYFIIAEGYMWDTVFKILKAKVEEGVEVRVMYDGMNELSNLPHDFPNLLRGSGIQCKVFSPIYPVISTHYNNRDHRKVVVVDGVTAFTGGVNLADEYINRKERFGHWKDAGIMLQGDAAASFTAMFLKMWGTSGTLDNLSVYLREGEKRKGDFSKAEGFIMPYATSPFGSERIAERVYIEILNGAKQYVHIMTPYLVPGYELLQALLYASRRGVDVKLLLPHIPDKKYAFALAHTYYAQLIEAGIRIYEYTPGFVHSKVFVSDDRIAVVGAINLDYRSLYLNYECAVMLYEVEEIQKIEDDFVMTLPKCRLITPFDIRHDRFLRVAAGKLLRIVAPLM</sequence>
<dbReference type="InterPro" id="IPR022924">
    <property type="entry name" value="Cardiolipin_synthase"/>
</dbReference>
<comment type="subcellular location">
    <subcellularLocation>
        <location evidence="1">Cell membrane</location>
    </subcellularLocation>
</comment>
<dbReference type="InterPro" id="IPR025202">
    <property type="entry name" value="PLD-like_dom"/>
</dbReference>
<protein>
    <recommendedName>
        <fullName evidence="8">Cardiolipin synthase</fullName>
        <ecNumber evidence="8">2.7.8.-</ecNumber>
    </recommendedName>
</protein>
<reference evidence="11" key="1">
    <citation type="submission" date="2020-10" db="EMBL/GenBank/DDBJ databases">
        <authorList>
            <person name="Gilroy R."/>
        </authorList>
    </citation>
    <scope>NUCLEOTIDE SEQUENCE</scope>
    <source>
        <strain evidence="11">ChiSjej4B22-8148</strain>
    </source>
</reference>
<feature type="domain" description="PLD phosphodiesterase" evidence="10">
    <location>
        <begin position="441"/>
        <end position="468"/>
    </location>
</feature>
<evidence type="ECO:0000256" key="9">
    <source>
        <dbReference type="SAM" id="Phobius"/>
    </source>
</evidence>
<evidence type="ECO:0000256" key="6">
    <source>
        <dbReference type="ARBA" id="ARBA00022989"/>
    </source>
</evidence>
<evidence type="ECO:0000259" key="10">
    <source>
        <dbReference type="PROSITE" id="PS50035"/>
    </source>
</evidence>
<reference evidence="11" key="2">
    <citation type="journal article" date="2021" name="PeerJ">
        <title>Extensive microbial diversity within the chicken gut microbiome revealed by metagenomics and culture.</title>
        <authorList>
            <person name="Gilroy R."/>
            <person name="Ravi A."/>
            <person name="Getino M."/>
            <person name="Pursley I."/>
            <person name="Horton D.L."/>
            <person name="Alikhan N.F."/>
            <person name="Baker D."/>
            <person name="Gharbi K."/>
            <person name="Hall N."/>
            <person name="Watson M."/>
            <person name="Adriaenssens E.M."/>
            <person name="Foster-Nyarko E."/>
            <person name="Jarju S."/>
            <person name="Secka A."/>
            <person name="Antonio M."/>
            <person name="Oren A."/>
            <person name="Chaudhuri R.R."/>
            <person name="La Ragione R."/>
            <person name="Hildebrand F."/>
            <person name="Pallen M.J."/>
        </authorList>
    </citation>
    <scope>NUCLEOTIDE SEQUENCE</scope>
    <source>
        <strain evidence="11">ChiSjej4B22-8148</strain>
    </source>
</reference>
<dbReference type="Gene3D" id="3.30.870.10">
    <property type="entry name" value="Endonuclease Chain A"/>
    <property type="match status" value="2"/>
</dbReference>
<dbReference type="EC" id="2.7.8.-" evidence="8"/>
<dbReference type="AlphaFoldDB" id="A0A9D1D8M3"/>
<dbReference type="GO" id="GO:0008808">
    <property type="term" value="F:cardiolipin synthase activity"/>
    <property type="evidence" value="ECO:0007669"/>
    <property type="project" value="UniProtKB-UniRule"/>
</dbReference>
<evidence type="ECO:0000313" key="12">
    <source>
        <dbReference type="Proteomes" id="UP000886757"/>
    </source>
</evidence>
<dbReference type="NCBIfam" id="TIGR04265">
    <property type="entry name" value="bac_cardiolipin"/>
    <property type="match status" value="1"/>
</dbReference>
<feature type="transmembrane region" description="Helical" evidence="9">
    <location>
        <begin position="84"/>
        <end position="102"/>
    </location>
</feature>
<dbReference type="PANTHER" id="PTHR21248">
    <property type="entry name" value="CARDIOLIPIN SYNTHASE"/>
    <property type="match status" value="1"/>
</dbReference>
<dbReference type="EMBL" id="DVGK01000043">
    <property type="protein sequence ID" value="HIR12976.1"/>
    <property type="molecule type" value="Genomic_DNA"/>
</dbReference>
<dbReference type="Pfam" id="PF13091">
    <property type="entry name" value="PLDc_2"/>
    <property type="match status" value="2"/>
</dbReference>
<dbReference type="GO" id="GO:0005886">
    <property type="term" value="C:plasma membrane"/>
    <property type="evidence" value="ECO:0007669"/>
    <property type="project" value="UniProtKB-SubCell"/>
</dbReference>
<evidence type="ECO:0000256" key="4">
    <source>
        <dbReference type="ARBA" id="ARBA00022692"/>
    </source>
</evidence>
<dbReference type="SMART" id="SM00155">
    <property type="entry name" value="PLDc"/>
    <property type="match status" value="2"/>
</dbReference>
<gene>
    <name evidence="11" type="primary">cls</name>
    <name evidence="11" type="ORF">IAB31_03520</name>
</gene>
<accession>A0A9D1D8M3</accession>
<dbReference type="GO" id="GO:0032049">
    <property type="term" value="P:cardiolipin biosynthetic process"/>
    <property type="evidence" value="ECO:0007669"/>
    <property type="project" value="UniProtKB-UniRule"/>
</dbReference>
<dbReference type="Proteomes" id="UP000886757">
    <property type="component" value="Unassembled WGS sequence"/>
</dbReference>
<evidence type="ECO:0000256" key="1">
    <source>
        <dbReference type="ARBA" id="ARBA00004236"/>
    </source>
</evidence>
<dbReference type="SUPFAM" id="SSF56024">
    <property type="entry name" value="Phospholipase D/nuclease"/>
    <property type="match status" value="2"/>
</dbReference>
<feature type="transmembrane region" description="Helical" evidence="9">
    <location>
        <begin position="20"/>
        <end position="46"/>
    </location>
</feature>
<proteinExistence type="predicted"/>
<evidence type="ECO:0000313" key="11">
    <source>
        <dbReference type="EMBL" id="HIR12976.1"/>
    </source>
</evidence>
<dbReference type="InterPro" id="IPR001736">
    <property type="entry name" value="PLipase_D/transphosphatidylase"/>
</dbReference>
<evidence type="ECO:0000256" key="8">
    <source>
        <dbReference type="NCBIfam" id="TIGR04265"/>
    </source>
</evidence>
<feature type="domain" description="PLD phosphodiesterase" evidence="10">
    <location>
        <begin position="260"/>
        <end position="287"/>
    </location>
</feature>
<dbReference type="PROSITE" id="PS50035">
    <property type="entry name" value="PLD"/>
    <property type="match status" value="2"/>
</dbReference>
<feature type="transmembrane region" description="Helical" evidence="9">
    <location>
        <begin position="52"/>
        <end position="72"/>
    </location>
</feature>